<keyword evidence="7" id="KW-0653">Protein transport</keyword>
<feature type="domain" description="PX" evidence="11">
    <location>
        <begin position="47"/>
        <end position="168"/>
    </location>
</feature>
<keyword evidence="5" id="KW-0963">Cytoplasm</keyword>
<dbReference type="InParanoid" id="C3ZH69"/>
<proteinExistence type="inferred from homology"/>
<evidence type="ECO:0000256" key="9">
    <source>
        <dbReference type="ARBA" id="ARBA00023136"/>
    </source>
</evidence>
<comment type="similarity">
    <text evidence="3">Belongs to the sorting nexin family.</text>
</comment>
<evidence type="ECO:0000256" key="5">
    <source>
        <dbReference type="ARBA" id="ARBA00022490"/>
    </source>
</evidence>
<evidence type="ECO:0000259" key="11">
    <source>
        <dbReference type="PROSITE" id="PS50195"/>
    </source>
</evidence>
<accession>C3ZH69</accession>
<dbReference type="PROSITE" id="PS50195">
    <property type="entry name" value="PX"/>
    <property type="match status" value="1"/>
</dbReference>
<evidence type="ECO:0000256" key="3">
    <source>
        <dbReference type="ARBA" id="ARBA00010883"/>
    </source>
</evidence>
<dbReference type="eggNOG" id="KOG2527">
    <property type="taxonomic scope" value="Eukaryota"/>
</dbReference>
<organism>
    <name type="scientific">Branchiostoma floridae</name>
    <name type="common">Florida lancelet</name>
    <name type="synonym">Amphioxus</name>
    <dbReference type="NCBI Taxonomy" id="7739"/>
    <lineage>
        <taxon>Eukaryota</taxon>
        <taxon>Metazoa</taxon>
        <taxon>Chordata</taxon>
        <taxon>Cephalochordata</taxon>
        <taxon>Leptocardii</taxon>
        <taxon>Amphioxiformes</taxon>
        <taxon>Branchiostomatidae</taxon>
        <taxon>Branchiostoma</taxon>
    </lineage>
</organism>
<dbReference type="STRING" id="7739.C3ZH69"/>
<keyword evidence="6" id="KW-0967">Endosome</keyword>
<evidence type="ECO:0000256" key="8">
    <source>
        <dbReference type="ARBA" id="ARBA00023121"/>
    </source>
</evidence>
<dbReference type="InterPro" id="IPR036871">
    <property type="entry name" value="PX_dom_sf"/>
</dbReference>
<dbReference type="Pfam" id="PF00787">
    <property type="entry name" value="PX"/>
    <property type="match status" value="1"/>
</dbReference>
<evidence type="ECO:0000256" key="7">
    <source>
        <dbReference type="ARBA" id="ARBA00022927"/>
    </source>
</evidence>
<keyword evidence="8" id="KW-0446">Lipid-binding</keyword>
<dbReference type="EMBL" id="GG666621">
    <property type="protein sequence ID" value="EEN48216.1"/>
    <property type="molecule type" value="Genomic_DNA"/>
</dbReference>
<dbReference type="AlphaFoldDB" id="C3ZH69"/>
<dbReference type="SMART" id="SM00312">
    <property type="entry name" value="PX"/>
    <property type="match status" value="1"/>
</dbReference>
<dbReference type="PANTHER" id="PTHR46209:SF3">
    <property type="entry name" value="PX DOMAIN-CONTAINING PROTEIN"/>
    <property type="match status" value="1"/>
</dbReference>
<keyword evidence="9" id="KW-0472">Membrane</keyword>
<name>C3ZH69_BRAFL</name>
<dbReference type="InterPro" id="IPR001683">
    <property type="entry name" value="PX_dom"/>
</dbReference>
<keyword evidence="4" id="KW-0813">Transport</keyword>
<dbReference type="Gene3D" id="3.30.1520.10">
    <property type="entry name" value="Phox-like domain"/>
    <property type="match status" value="1"/>
</dbReference>
<dbReference type="GO" id="GO:0035091">
    <property type="term" value="F:phosphatidylinositol binding"/>
    <property type="evidence" value="ECO:0007669"/>
    <property type="project" value="InterPro"/>
</dbReference>
<dbReference type="GO" id="GO:0005768">
    <property type="term" value="C:endosome"/>
    <property type="evidence" value="ECO:0007669"/>
    <property type="project" value="UniProtKB-SubCell"/>
</dbReference>
<evidence type="ECO:0000256" key="2">
    <source>
        <dbReference type="ARBA" id="ARBA00004496"/>
    </source>
</evidence>
<evidence type="ECO:0000256" key="1">
    <source>
        <dbReference type="ARBA" id="ARBA00004177"/>
    </source>
</evidence>
<evidence type="ECO:0000256" key="10">
    <source>
        <dbReference type="ARBA" id="ARBA00029433"/>
    </source>
</evidence>
<evidence type="ECO:0000256" key="6">
    <source>
        <dbReference type="ARBA" id="ARBA00022753"/>
    </source>
</evidence>
<evidence type="ECO:0000256" key="4">
    <source>
        <dbReference type="ARBA" id="ARBA00022448"/>
    </source>
</evidence>
<dbReference type="InterPro" id="IPR043544">
    <property type="entry name" value="SNX10/11"/>
</dbReference>
<reference evidence="12" key="1">
    <citation type="journal article" date="2008" name="Nature">
        <title>The amphioxus genome and the evolution of the chordate karyotype.</title>
        <authorList>
            <consortium name="US DOE Joint Genome Institute (JGI-PGF)"/>
            <person name="Putnam N.H."/>
            <person name="Butts T."/>
            <person name="Ferrier D.E.K."/>
            <person name="Furlong R.F."/>
            <person name="Hellsten U."/>
            <person name="Kawashima T."/>
            <person name="Robinson-Rechavi M."/>
            <person name="Shoguchi E."/>
            <person name="Terry A."/>
            <person name="Yu J.-K."/>
            <person name="Benito-Gutierrez E.L."/>
            <person name="Dubchak I."/>
            <person name="Garcia-Fernandez J."/>
            <person name="Gibson-Brown J.J."/>
            <person name="Grigoriev I.V."/>
            <person name="Horton A.C."/>
            <person name="de Jong P.J."/>
            <person name="Jurka J."/>
            <person name="Kapitonov V.V."/>
            <person name="Kohara Y."/>
            <person name="Kuroki Y."/>
            <person name="Lindquist E."/>
            <person name="Lucas S."/>
            <person name="Osoegawa K."/>
            <person name="Pennacchio L.A."/>
            <person name="Salamov A.A."/>
            <person name="Satou Y."/>
            <person name="Sauka-Spengler T."/>
            <person name="Schmutz J."/>
            <person name="Shin-I T."/>
            <person name="Toyoda A."/>
            <person name="Bronner-Fraser M."/>
            <person name="Fujiyama A."/>
            <person name="Holland L.Z."/>
            <person name="Holland P.W.H."/>
            <person name="Satoh N."/>
            <person name="Rokhsar D.S."/>
        </authorList>
    </citation>
    <scope>NUCLEOTIDE SEQUENCE [LARGE SCALE GENOMIC DNA]</scope>
    <source>
        <strain evidence="12">S238N-H82</strain>
        <tissue evidence="12">Testes</tissue>
    </source>
</reference>
<gene>
    <name evidence="12" type="ORF">BRAFLDRAFT_123947</name>
</gene>
<evidence type="ECO:0000313" key="12">
    <source>
        <dbReference type="EMBL" id="EEN48216.1"/>
    </source>
</evidence>
<dbReference type="GO" id="GO:0006886">
    <property type="term" value="P:intracellular protein transport"/>
    <property type="evidence" value="ECO:0007669"/>
    <property type="project" value="InterPro"/>
</dbReference>
<dbReference type="PANTHER" id="PTHR46209">
    <property type="entry name" value="PX DOMAIN-CONTAINING PROTEIN"/>
    <property type="match status" value="1"/>
</dbReference>
<comment type="subcellular location">
    <subcellularLocation>
        <location evidence="2">Cytoplasm</location>
    </subcellularLocation>
    <subcellularLocation>
        <location evidence="10">Endomembrane system</location>
        <topology evidence="10">Peripheral membrane protein</topology>
        <orientation evidence="10">Cytoplasmic side</orientation>
    </subcellularLocation>
    <subcellularLocation>
        <location evidence="1">Endosome</location>
    </subcellularLocation>
</comment>
<dbReference type="CDD" id="cd06898">
    <property type="entry name" value="PX_SNX10"/>
    <property type="match status" value="1"/>
</dbReference>
<sequence>MSATCSLMASQSYAGQTHSSTAVTGECFVGGLGCGRTVLPSAAFLLIYIDLVIQDPQTFTDDKGRLTTYEIALETNSISFILKSSRVRRRFEEFVWLRGQLAEIHGLSDLPPLPSGGLLRMFGRQFDKEFIRERQKLLQQFTEKIVREPEILSDPMLHLFLQTQLPPKEIVRVKKGETGKSVVDTILGAEENQLDASSDSSASSGFVEVSDSDSCGSGYLVIGPHGNIQDVSDTDDEDCIIPELTIVRKNSDPSPWRHLSREKHTLFAHGGGQSSGIKHKIKCVTFSDATTSVTR</sequence>
<dbReference type="SUPFAM" id="SSF64268">
    <property type="entry name" value="PX domain"/>
    <property type="match status" value="1"/>
</dbReference>
<protein>
    <recommendedName>
        <fullName evidence="11">PX domain-containing protein</fullName>
    </recommendedName>
</protein>